<sequence length="158" mass="15729">MGAHRARQPSTVGKVAGRGAFTAAAALALTGGTASFAFADEPNFDATAHTTQTAVTDLAGDLEALPETEAPDSARDLEGLVGDHAASVEDKVTTIGERGAGDLEHTLNGAGVPVDSSITDGEEALSGAAGELSQQVHHATGSGAAALDEQAESFLSFA</sequence>
<organism evidence="3 4">
    <name type="scientific">Actinomycetospora cinnamomea</name>
    <dbReference type="NCBI Taxonomy" id="663609"/>
    <lineage>
        <taxon>Bacteria</taxon>
        <taxon>Bacillati</taxon>
        <taxon>Actinomycetota</taxon>
        <taxon>Actinomycetes</taxon>
        <taxon>Pseudonocardiales</taxon>
        <taxon>Pseudonocardiaceae</taxon>
        <taxon>Actinomycetospora</taxon>
    </lineage>
</organism>
<feature type="chain" id="PRO_5015757304" evidence="2">
    <location>
        <begin position="40"/>
        <end position="158"/>
    </location>
</feature>
<gene>
    <name evidence="3" type="ORF">C8D89_101486</name>
</gene>
<accession>A0A2U1FR44</accession>
<evidence type="ECO:0000256" key="2">
    <source>
        <dbReference type="SAM" id="SignalP"/>
    </source>
</evidence>
<evidence type="ECO:0000313" key="3">
    <source>
        <dbReference type="EMBL" id="PVZ14619.1"/>
    </source>
</evidence>
<comment type="caution">
    <text evidence="3">The sequence shown here is derived from an EMBL/GenBank/DDBJ whole genome shotgun (WGS) entry which is preliminary data.</text>
</comment>
<keyword evidence="4" id="KW-1185">Reference proteome</keyword>
<feature type="signal peptide" evidence="2">
    <location>
        <begin position="1"/>
        <end position="39"/>
    </location>
</feature>
<feature type="region of interest" description="Disordered" evidence="1">
    <location>
        <begin position="97"/>
        <end position="122"/>
    </location>
</feature>
<dbReference type="Proteomes" id="UP000245639">
    <property type="component" value="Unassembled WGS sequence"/>
</dbReference>
<keyword evidence="2" id="KW-0732">Signal</keyword>
<reference evidence="3 4" key="1">
    <citation type="submission" date="2018-04" db="EMBL/GenBank/DDBJ databases">
        <title>Genomic Encyclopedia of Type Strains, Phase IV (KMG-IV): sequencing the most valuable type-strain genomes for metagenomic binning, comparative biology and taxonomic classification.</title>
        <authorList>
            <person name="Goeker M."/>
        </authorList>
    </citation>
    <scope>NUCLEOTIDE SEQUENCE [LARGE SCALE GENOMIC DNA]</scope>
    <source>
        <strain evidence="3 4">DSM 45771</strain>
    </source>
</reference>
<proteinExistence type="predicted"/>
<name>A0A2U1FR44_9PSEU</name>
<evidence type="ECO:0000256" key="1">
    <source>
        <dbReference type="SAM" id="MobiDB-lite"/>
    </source>
</evidence>
<dbReference type="EMBL" id="QEKW01000001">
    <property type="protein sequence ID" value="PVZ14619.1"/>
    <property type="molecule type" value="Genomic_DNA"/>
</dbReference>
<dbReference type="AlphaFoldDB" id="A0A2U1FR44"/>
<dbReference type="RefSeq" id="WP_165825508.1">
    <property type="nucleotide sequence ID" value="NZ_QEKW01000001.1"/>
</dbReference>
<evidence type="ECO:0000313" key="4">
    <source>
        <dbReference type="Proteomes" id="UP000245639"/>
    </source>
</evidence>
<protein>
    <submittedName>
        <fullName evidence="3">Uncharacterized protein</fullName>
    </submittedName>
</protein>